<gene>
    <name evidence="1" type="ORF">WIX40_06995</name>
</gene>
<evidence type="ECO:0000313" key="2">
    <source>
        <dbReference type="Proteomes" id="UP001362311"/>
    </source>
</evidence>
<reference evidence="1 2" key="1">
    <citation type="submission" date="2024-03" db="EMBL/GenBank/DDBJ databases">
        <title>Reference genomes for the five species model microbial community.</title>
        <authorList>
            <person name="Padfield D."/>
        </authorList>
    </citation>
    <scope>NUCLEOTIDE SEQUENCE [LARGE SCALE GENOMIC DNA]</scope>
    <source>
        <strain evidence="1 2">AB1</strain>
    </source>
</reference>
<name>A0ABD5JT54_9HYPH</name>
<dbReference type="AlphaFoldDB" id="A0ABD5JT54"/>
<dbReference type="Pfam" id="PF05565">
    <property type="entry name" value="Sipho_Gp157"/>
    <property type="match status" value="1"/>
</dbReference>
<protein>
    <submittedName>
        <fullName evidence="1">Siphovirus Gp157 family protein</fullName>
    </submittedName>
</protein>
<comment type="caution">
    <text evidence="1">The sequence shown here is derived from an EMBL/GenBank/DDBJ whole genome shotgun (WGS) entry which is preliminary data.</text>
</comment>
<dbReference type="RefSeq" id="WP_339439489.1">
    <property type="nucleotide sequence ID" value="NZ_JBBHKQ010000001.1"/>
</dbReference>
<evidence type="ECO:0000313" key="1">
    <source>
        <dbReference type="EMBL" id="MEJ5899854.1"/>
    </source>
</evidence>
<sequence>MMQNKADNARAQNYLAYDVTVLEREFADLVAVYPELAEDEELRADTIEGETDAYRVLGKIVAIERDANSMVLAIGERAKELAARKDRYTRRKDAMRALLLRLLKAANLNKVSLPEATVSIGKGRAGVEIVDEALLPDNVVKLKREPDKTAIKAALDAGEDVPSAVLREGQPSVTVRAA</sequence>
<organism evidence="1 2">
    <name type="scientific">Ochrobactrum teleogrylli</name>
    <dbReference type="NCBI Taxonomy" id="2479765"/>
    <lineage>
        <taxon>Bacteria</taxon>
        <taxon>Pseudomonadati</taxon>
        <taxon>Pseudomonadota</taxon>
        <taxon>Alphaproteobacteria</taxon>
        <taxon>Hyphomicrobiales</taxon>
        <taxon>Brucellaceae</taxon>
        <taxon>Brucella/Ochrobactrum group</taxon>
        <taxon>Ochrobactrum</taxon>
    </lineage>
</organism>
<accession>A0ABD5JT54</accession>
<proteinExistence type="predicted"/>
<dbReference type="InterPro" id="IPR008840">
    <property type="entry name" value="Sipho_Gp157"/>
</dbReference>
<dbReference type="Proteomes" id="UP001362311">
    <property type="component" value="Unassembled WGS sequence"/>
</dbReference>
<dbReference type="EMBL" id="JBBHKQ010000001">
    <property type="protein sequence ID" value="MEJ5899854.1"/>
    <property type="molecule type" value="Genomic_DNA"/>
</dbReference>